<dbReference type="InterPro" id="IPR014729">
    <property type="entry name" value="Rossmann-like_a/b/a_fold"/>
</dbReference>
<dbReference type="Pfam" id="PF00582">
    <property type="entry name" value="Usp"/>
    <property type="match status" value="2"/>
</dbReference>
<dbReference type="EMBL" id="CP012677">
    <property type="protein sequence ID" value="ALE91942.1"/>
    <property type="molecule type" value="Genomic_DNA"/>
</dbReference>
<dbReference type="PANTHER" id="PTHR46268:SF6">
    <property type="entry name" value="UNIVERSAL STRESS PROTEIN UP12"/>
    <property type="match status" value="1"/>
</dbReference>
<evidence type="ECO:0000259" key="2">
    <source>
        <dbReference type="Pfam" id="PF00582"/>
    </source>
</evidence>
<reference evidence="4" key="1">
    <citation type="submission" date="2015-09" db="EMBL/GenBank/DDBJ databases">
        <title>Complete genome of Arthrobacter alpinus strain R3.8.</title>
        <authorList>
            <person name="See-Too W.S."/>
            <person name="Chan K.G."/>
        </authorList>
    </citation>
    <scope>NUCLEOTIDE SEQUENCE [LARGE SCALE GENOMIC DNA]</scope>
    <source>
        <strain evidence="4">R3.8</strain>
    </source>
</reference>
<evidence type="ECO:0000313" key="3">
    <source>
        <dbReference type="EMBL" id="ALE91942.1"/>
    </source>
</evidence>
<keyword evidence="4" id="KW-1185">Reference proteome</keyword>
<comment type="similarity">
    <text evidence="1">Belongs to the universal stress protein A family.</text>
</comment>
<dbReference type="InterPro" id="IPR006016">
    <property type="entry name" value="UspA"/>
</dbReference>
<feature type="domain" description="UspA" evidence="2">
    <location>
        <begin position="5"/>
        <end position="142"/>
    </location>
</feature>
<dbReference type="PATRIC" id="fig|656366.3.peg.1214"/>
<evidence type="ECO:0000256" key="1">
    <source>
        <dbReference type="ARBA" id="ARBA00008791"/>
    </source>
</evidence>
<dbReference type="Proteomes" id="UP000062833">
    <property type="component" value="Chromosome"/>
</dbReference>
<dbReference type="InterPro" id="IPR006015">
    <property type="entry name" value="Universal_stress_UspA"/>
</dbReference>
<dbReference type="RefSeq" id="WP_062006402.1">
    <property type="nucleotide sequence ID" value="NZ_CP012677.1"/>
</dbReference>
<dbReference type="AlphaFoldDB" id="A0A0M4QEY4"/>
<dbReference type="CDD" id="cd00293">
    <property type="entry name" value="USP-like"/>
    <property type="match status" value="1"/>
</dbReference>
<organism evidence="3 4">
    <name type="scientific">Arthrobacter alpinus</name>
    <dbReference type="NCBI Taxonomy" id="656366"/>
    <lineage>
        <taxon>Bacteria</taxon>
        <taxon>Bacillati</taxon>
        <taxon>Actinomycetota</taxon>
        <taxon>Actinomycetes</taxon>
        <taxon>Micrococcales</taxon>
        <taxon>Micrococcaceae</taxon>
        <taxon>Arthrobacter</taxon>
    </lineage>
</organism>
<name>A0A0M4QEY4_9MICC</name>
<gene>
    <name evidence="3" type="ORF">AOC05_05685</name>
</gene>
<dbReference type="PANTHER" id="PTHR46268">
    <property type="entry name" value="STRESS RESPONSE PROTEIN NHAX"/>
    <property type="match status" value="1"/>
</dbReference>
<feature type="domain" description="UspA" evidence="2">
    <location>
        <begin position="152"/>
        <end position="279"/>
    </location>
</feature>
<accession>A0A0M4QEY4</accession>
<protein>
    <recommendedName>
        <fullName evidence="2">UspA domain-containing protein</fullName>
    </recommendedName>
</protein>
<dbReference type="KEGG" id="aaq:AOC05_05685"/>
<dbReference type="SUPFAM" id="SSF52402">
    <property type="entry name" value="Adenine nucleotide alpha hydrolases-like"/>
    <property type="match status" value="2"/>
</dbReference>
<dbReference type="OrthoDB" id="3174546at2"/>
<dbReference type="PRINTS" id="PR01438">
    <property type="entry name" value="UNVRSLSTRESS"/>
</dbReference>
<evidence type="ECO:0000313" key="4">
    <source>
        <dbReference type="Proteomes" id="UP000062833"/>
    </source>
</evidence>
<dbReference type="Gene3D" id="3.40.50.620">
    <property type="entry name" value="HUPs"/>
    <property type="match status" value="2"/>
</dbReference>
<proteinExistence type="inferred from homology"/>
<sequence>MQHSQDIVVGYDGSPEASQAVQWAARQAALRECRLHLVHCHLRPLPPEGTQAASIPAGIGQGPSPEIILNEGLALATDTAPGLDVQGSLIYGWPAVHLAKISEGQQMLVLGSRGIGGLIGLLVGSVSLEMAATAPCPVAVIRTMESQPGGAIVVAVDASGSMSALTDACQMAVLTGAPLRVIHVQPQPRGWPARRAPVDGESAEILAAAVARARELTGGTSVEGVLLRNQSTARAILDASRGASLIVMGTKGRGLIKGTIGSTTHTVLHRATEPVLVSRRQ</sequence>